<reference evidence="2" key="1">
    <citation type="submission" date="2021-02" db="EMBL/GenBank/DDBJ databases">
        <authorList>
            <person name="Nowell W R."/>
        </authorList>
    </citation>
    <scope>NUCLEOTIDE SEQUENCE</scope>
</reference>
<comment type="caution">
    <text evidence="2">The sequence shown here is derived from an EMBL/GenBank/DDBJ whole genome shotgun (WGS) entry which is preliminary data.</text>
</comment>
<feature type="compositionally biased region" description="Acidic residues" evidence="1">
    <location>
        <begin position="140"/>
        <end position="161"/>
    </location>
</feature>
<name>A0A820CUL7_9BILA</name>
<evidence type="ECO:0000313" key="2">
    <source>
        <dbReference type="EMBL" id="CAF4226790.1"/>
    </source>
</evidence>
<evidence type="ECO:0000313" key="3">
    <source>
        <dbReference type="Proteomes" id="UP000663842"/>
    </source>
</evidence>
<feature type="region of interest" description="Disordered" evidence="1">
    <location>
        <begin position="134"/>
        <end position="181"/>
    </location>
</feature>
<gene>
    <name evidence="2" type="ORF">UXM345_LOCUS29412</name>
</gene>
<feature type="compositionally biased region" description="Basic and acidic residues" evidence="1">
    <location>
        <begin position="92"/>
        <end position="103"/>
    </location>
</feature>
<accession>A0A820CUL7</accession>
<feature type="region of interest" description="Disordered" evidence="1">
    <location>
        <begin position="42"/>
        <end position="103"/>
    </location>
</feature>
<organism evidence="2 3">
    <name type="scientific">Rotaria magnacalcarata</name>
    <dbReference type="NCBI Taxonomy" id="392030"/>
    <lineage>
        <taxon>Eukaryota</taxon>
        <taxon>Metazoa</taxon>
        <taxon>Spiralia</taxon>
        <taxon>Gnathifera</taxon>
        <taxon>Rotifera</taxon>
        <taxon>Eurotatoria</taxon>
        <taxon>Bdelloidea</taxon>
        <taxon>Philodinida</taxon>
        <taxon>Philodinidae</taxon>
        <taxon>Rotaria</taxon>
    </lineage>
</organism>
<dbReference type="AlphaFoldDB" id="A0A820CUL7"/>
<dbReference type="EMBL" id="CAJOBF010007209">
    <property type="protein sequence ID" value="CAF4226790.1"/>
    <property type="molecule type" value="Genomic_DNA"/>
</dbReference>
<sequence length="196" mass="22926">MDALSIKPDNDFIKAMVQVIVNWRELNNLSATEEVDCPMARCPKDDKCLTPYPGKSIEKEATQKRARELSVKEDPNERSPRPKRPNMTLETTGRRDSPTSESVKEMIASLGDSFFRKMEEMAKSQKVLEQRMNSALEPDWGPEEEEEEEEWEEPYESEEEVYPTLSEDQVEPEDPIFDEGMWKTKDFEYEYEEVDK</sequence>
<evidence type="ECO:0000256" key="1">
    <source>
        <dbReference type="SAM" id="MobiDB-lite"/>
    </source>
</evidence>
<protein>
    <submittedName>
        <fullName evidence="2">Uncharacterized protein</fullName>
    </submittedName>
</protein>
<feature type="compositionally biased region" description="Acidic residues" evidence="1">
    <location>
        <begin position="168"/>
        <end position="177"/>
    </location>
</feature>
<proteinExistence type="predicted"/>
<feature type="compositionally biased region" description="Basic and acidic residues" evidence="1">
    <location>
        <begin position="56"/>
        <end position="80"/>
    </location>
</feature>
<dbReference type="Proteomes" id="UP000663842">
    <property type="component" value="Unassembled WGS sequence"/>
</dbReference>
<feature type="non-terminal residue" evidence="2">
    <location>
        <position position="196"/>
    </location>
</feature>